<comment type="caution">
    <text evidence="4">The sequence shown here is derived from an EMBL/GenBank/DDBJ whole genome shotgun (WGS) entry which is preliminary data.</text>
</comment>
<feature type="transmembrane region" description="Helical" evidence="3">
    <location>
        <begin position="800"/>
        <end position="817"/>
    </location>
</feature>
<gene>
    <name evidence="4" type="ORF">DUI87_31251</name>
</gene>
<evidence type="ECO:0000313" key="4">
    <source>
        <dbReference type="EMBL" id="RMB92376.1"/>
    </source>
</evidence>
<accession>A0A3M0JCF0</accession>
<keyword evidence="3" id="KW-0812">Transmembrane</keyword>
<feature type="transmembrane region" description="Helical" evidence="3">
    <location>
        <begin position="894"/>
        <end position="912"/>
    </location>
</feature>
<name>A0A3M0JCF0_HIRRU</name>
<feature type="coiled-coil region" evidence="1">
    <location>
        <begin position="65"/>
        <end position="138"/>
    </location>
</feature>
<keyword evidence="3" id="KW-1133">Transmembrane helix</keyword>
<evidence type="ECO:0000256" key="1">
    <source>
        <dbReference type="SAM" id="Coils"/>
    </source>
</evidence>
<proteinExistence type="predicted"/>
<feature type="transmembrane region" description="Helical" evidence="3">
    <location>
        <begin position="778"/>
        <end position="794"/>
    </location>
</feature>
<dbReference type="OrthoDB" id="287623at2759"/>
<keyword evidence="1" id="KW-0175">Coiled coil</keyword>
<evidence type="ECO:0000256" key="3">
    <source>
        <dbReference type="SAM" id="Phobius"/>
    </source>
</evidence>
<feature type="transmembrane region" description="Helical" evidence="3">
    <location>
        <begin position="707"/>
        <end position="724"/>
    </location>
</feature>
<feature type="transmembrane region" description="Helical" evidence="3">
    <location>
        <begin position="870"/>
        <end position="888"/>
    </location>
</feature>
<keyword evidence="5" id="KW-1185">Reference proteome</keyword>
<reference evidence="4 5" key="1">
    <citation type="submission" date="2018-07" db="EMBL/GenBank/DDBJ databases">
        <title>A high quality draft genome assembly of the barn swallow (H. rustica rustica).</title>
        <authorList>
            <person name="Formenti G."/>
            <person name="Chiara M."/>
            <person name="Poveda L."/>
            <person name="Francoijs K.-J."/>
            <person name="Bonisoli-Alquati A."/>
            <person name="Canova L."/>
            <person name="Gianfranceschi L."/>
            <person name="Horner D.S."/>
            <person name="Saino N."/>
        </authorList>
    </citation>
    <scope>NUCLEOTIDE SEQUENCE [LARGE SCALE GENOMIC DNA]</scope>
    <source>
        <strain evidence="4">Chelidonia</strain>
        <tissue evidence="4">Blood</tissue>
    </source>
</reference>
<dbReference type="InterPro" id="IPR038820">
    <property type="entry name" value="CCDC171"/>
</dbReference>
<feature type="transmembrane region" description="Helical" evidence="3">
    <location>
        <begin position="731"/>
        <end position="748"/>
    </location>
</feature>
<organism evidence="4 5">
    <name type="scientific">Hirundo rustica rustica</name>
    <dbReference type="NCBI Taxonomy" id="333673"/>
    <lineage>
        <taxon>Eukaryota</taxon>
        <taxon>Metazoa</taxon>
        <taxon>Chordata</taxon>
        <taxon>Craniata</taxon>
        <taxon>Vertebrata</taxon>
        <taxon>Euteleostomi</taxon>
        <taxon>Archelosauria</taxon>
        <taxon>Archosauria</taxon>
        <taxon>Dinosauria</taxon>
        <taxon>Saurischia</taxon>
        <taxon>Theropoda</taxon>
        <taxon>Coelurosauria</taxon>
        <taxon>Aves</taxon>
        <taxon>Neognathae</taxon>
        <taxon>Neoaves</taxon>
        <taxon>Telluraves</taxon>
        <taxon>Australaves</taxon>
        <taxon>Passeriformes</taxon>
        <taxon>Sylvioidea</taxon>
        <taxon>Hirundinidae</taxon>
        <taxon>Hirundo</taxon>
    </lineage>
</organism>
<dbReference type="AlphaFoldDB" id="A0A3M0JCF0"/>
<feature type="compositionally biased region" description="Pro residues" evidence="2">
    <location>
        <begin position="549"/>
        <end position="558"/>
    </location>
</feature>
<evidence type="ECO:0000313" key="5">
    <source>
        <dbReference type="Proteomes" id="UP000269221"/>
    </source>
</evidence>
<feature type="transmembrane region" description="Helical" evidence="3">
    <location>
        <begin position="846"/>
        <end position="863"/>
    </location>
</feature>
<protein>
    <submittedName>
        <fullName evidence="4">Uncharacterized protein</fullName>
    </submittedName>
</protein>
<feature type="region of interest" description="Disordered" evidence="2">
    <location>
        <begin position="505"/>
        <end position="559"/>
    </location>
</feature>
<dbReference type="EMBL" id="QRBI01000229">
    <property type="protein sequence ID" value="RMB92376.1"/>
    <property type="molecule type" value="Genomic_DNA"/>
</dbReference>
<dbReference type="PANTHER" id="PTHR47899:SF1">
    <property type="entry name" value="COILED-COIL DOMAIN-CONTAINING PROTEIN 171"/>
    <property type="match status" value="1"/>
</dbReference>
<dbReference type="Proteomes" id="UP000269221">
    <property type="component" value="Unassembled WGS sequence"/>
</dbReference>
<sequence>MMEPLGEEEERVLKEFEFDSGKLVGELGQDFEGLGALLDTIRRMGAEIQVSHLEYICKHKTDSMNDLQRKEKDALEKMYEQLKAQEHCWQEEKQYLEQQYSNLLAEFRTRAQECEEVAEKTRQKLFGLEQMCEKLTHESNSMGNTLSNANKARSSLLAACALLSGALCPLYDRVCAMTSQRDLLQDQVDLHAQLNQRIRSLLYALPTNVENNQDEARLRQRRAKHLVYVFRRAVIAVLAANRLRALARKSCSLFVWADGSRGSTGIQVCVGESKGRHHGSSFEEEGVDCVEALDWLTSCNLYSAIVTSVSELQDILSKPDPNSWLSGHSLISATRNSFAKLMDNLSVLMESARGNPCGCRAYLGGDSLVQRLAFGLRRINAQALEVGFYDKLPSTCFGTVIFASKNLNTNPKYAFVLEFVMFASGTEKIRDKELIINHMKAVDATLNVHVLRNFMALYSLAAAKVETLTTGRESLRVHFEPEAAAVPPAPAPAPDESLHAHFEPEAASTTPAPDESFWGHTGHQLAKTPPAHAHDSEDIVQSRVSPQAPRTPPAPVPAPDDIFQPRVSHPEHPGHHRLLFLLLMIPFSLVFHPEHPGLHRLLFLLLMIPFSLVFHPEHPGLHRLLFLLPPDAHGSEPSHPRFIYGPESHPDRSHSRDFQMLQPETDLSSDVIDPRTYTLSVTSIPSDVTPGRTYTDPFGFTWYPKDAVHLGVLLLLILFGFLFYLKQLVHLLHLLLLMMISFSLVFHPEHPGHHRLLFLLLMIKFSLLFHLKHPGHHRLLLLLLMISFSLVFHPKHSGHHWLLFLLLVIKFSLLFRLKHPGHHRLLFLLLMIQFSLVFQPEYPGHHWLLFLLLMISFSLVFHPKHSGHHWLLFLLLVVSFSLVFRLKHPGHHRLLFLLLMHTGVSLAIRVLFTGQKVILTGVTDEISRCCNLKLYSPPV</sequence>
<evidence type="ECO:0000256" key="2">
    <source>
        <dbReference type="SAM" id="MobiDB-lite"/>
    </source>
</evidence>
<dbReference type="PANTHER" id="PTHR47899">
    <property type="entry name" value="COILED-COIL DOMAIN-CONTAINING PROTEIN 171"/>
    <property type="match status" value="1"/>
</dbReference>
<keyword evidence="3" id="KW-0472">Membrane</keyword>